<sequence length="70" mass="7587">MALKPKQLWWLQGTTGVILIGSGLSLAIEASHWKHLEEPLWQWVSGGTLGIALVVIGIISLIKAGRQEDA</sequence>
<dbReference type="Proteomes" id="UP000676776">
    <property type="component" value="Unassembled WGS sequence"/>
</dbReference>
<name>A0ABS3T2L0_9FLAO</name>
<evidence type="ECO:0000313" key="3">
    <source>
        <dbReference type="Proteomes" id="UP000676776"/>
    </source>
</evidence>
<keyword evidence="1" id="KW-0812">Transmembrane</keyword>
<dbReference type="RefSeq" id="WP_208154321.1">
    <property type="nucleotide sequence ID" value="NZ_JAGEVF010000006.1"/>
</dbReference>
<organism evidence="2 3">
    <name type="scientific">Winogradskyella pelagia</name>
    <dbReference type="NCBI Taxonomy" id="2819984"/>
    <lineage>
        <taxon>Bacteria</taxon>
        <taxon>Pseudomonadati</taxon>
        <taxon>Bacteroidota</taxon>
        <taxon>Flavobacteriia</taxon>
        <taxon>Flavobacteriales</taxon>
        <taxon>Flavobacteriaceae</taxon>
        <taxon>Winogradskyella</taxon>
    </lineage>
</organism>
<accession>A0ABS3T2L0</accession>
<keyword evidence="1" id="KW-0472">Membrane</keyword>
<reference evidence="2 3" key="1">
    <citation type="submission" date="2021-03" db="EMBL/GenBank/DDBJ databases">
        <title>Winogradskyella sp. nov., isolated from costal sediment.</title>
        <authorList>
            <person name="Gao C."/>
        </authorList>
    </citation>
    <scope>NUCLEOTIDE SEQUENCE [LARGE SCALE GENOMIC DNA]</scope>
    <source>
        <strain evidence="2 3">DF17</strain>
    </source>
</reference>
<keyword evidence="1" id="KW-1133">Transmembrane helix</keyword>
<gene>
    <name evidence="2" type="ORF">J4050_09395</name>
</gene>
<evidence type="ECO:0000256" key="1">
    <source>
        <dbReference type="SAM" id="Phobius"/>
    </source>
</evidence>
<feature type="transmembrane region" description="Helical" evidence="1">
    <location>
        <begin position="43"/>
        <end position="62"/>
    </location>
</feature>
<protein>
    <submittedName>
        <fullName evidence="2">Uncharacterized protein</fullName>
    </submittedName>
</protein>
<keyword evidence="3" id="KW-1185">Reference proteome</keyword>
<proteinExistence type="predicted"/>
<dbReference type="EMBL" id="JAGEVF010000006">
    <property type="protein sequence ID" value="MBO3116962.1"/>
    <property type="molecule type" value="Genomic_DNA"/>
</dbReference>
<comment type="caution">
    <text evidence="2">The sequence shown here is derived from an EMBL/GenBank/DDBJ whole genome shotgun (WGS) entry which is preliminary data.</text>
</comment>
<evidence type="ECO:0000313" key="2">
    <source>
        <dbReference type="EMBL" id="MBO3116962.1"/>
    </source>
</evidence>